<accession>A0A5Q2F5V8</accession>
<dbReference type="KEGG" id="rain:Rai3103_00055"/>
<evidence type="ECO:0000256" key="1">
    <source>
        <dbReference type="SAM" id="MobiDB-lite"/>
    </source>
</evidence>
<sequence length="441" mass="47337">MSNLPLASLLVFIGLGAPAVVLEWGRSGHVRPHTVARFLAVVLLGSAALWASTRFLDWALVGLPTAILLSVYSVRLNLRSARDLNPGPGNPKRNLNAAFTERFPLAALGIWLYLGFAPALTTTLHLQASDKFLTLGIGGFIPFFAAWIRRTYRMAMVARSRFNRRQKDSLFGSLYVYYGFLGSAILLMGCRLLDYLYAANSVAFLTTTMTVATVLFALGILLSTFPERNPVLRWSPTVAYSCSAALAVSEIATLGAPKLGPLAAALLVAFTLADGVVSSSHVLHLVPATPPRLVRVLAPTLVGATGLYWYVARVWAVSAGGRASSADQAGYLIILGLLTLTSLALVTHRSFATLGSRWLTENSGTFNASHDSLLAYACILLGMVIPLQLLEFRPPSGLLDFVSLVYLGGPVVPTSSSGSHSRTISTTSQRPRRSSVQTWTS</sequence>
<feature type="transmembrane region" description="Helical" evidence="2">
    <location>
        <begin position="58"/>
        <end position="78"/>
    </location>
</feature>
<keyword evidence="2" id="KW-0472">Membrane</keyword>
<gene>
    <name evidence="3" type="ORF">Rai3103_00055</name>
</gene>
<dbReference type="EMBL" id="CP045725">
    <property type="protein sequence ID" value="QGF22340.1"/>
    <property type="molecule type" value="Genomic_DNA"/>
</dbReference>
<feature type="region of interest" description="Disordered" evidence="1">
    <location>
        <begin position="413"/>
        <end position="441"/>
    </location>
</feature>
<feature type="transmembrane region" description="Helical" evidence="2">
    <location>
        <begin position="201"/>
        <end position="225"/>
    </location>
</feature>
<evidence type="ECO:0000313" key="3">
    <source>
        <dbReference type="EMBL" id="QGF22340.1"/>
    </source>
</evidence>
<feature type="compositionally biased region" description="Low complexity" evidence="1">
    <location>
        <begin position="414"/>
        <end position="428"/>
    </location>
</feature>
<keyword evidence="2" id="KW-0812">Transmembrane</keyword>
<feature type="transmembrane region" description="Helical" evidence="2">
    <location>
        <begin position="132"/>
        <end position="148"/>
    </location>
</feature>
<proteinExistence type="predicted"/>
<organism evidence="3 4">
    <name type="scientific">Raineyella fluvialis</name>
    <dbReference type="NCBI Taxonomy" id="2662261"/>
    <lineage>
        <taxon>Bacteria</taxon>
        <taxon>Bacillati</taxon>
        <taxon>Actinomycetota</taxon>
        <taxon>Actinomycetes</taxon>
        <taxon>Propionibacteriales</taxon>
        <taxon>Propionibacteriaceae</taxon>
        <taxon>Raineyella</taxon>
    </lineage>
</organism>
<name>A0A5Q2F5V8_9ACTN</name>
<feature type="transmembrane region" description="Helical" evidence="2">
    <location>
        <begin position="373"/>
        <end position="390"/>
    </location>
</feature>
<feature type="transmembrane region" description="Helical" evidence="2">
    <location>
        <begin position="6"/>
        <end position="22"/>
    </location>
</feature>
<keyword evidence="2" id="KW-1133">Transmembrane helix</keyword>
<dbReference type="AlphaFoldDB" id="A0A5Q2F5V8"/>
<feature type="transmembrane region" description="Helical" evidence="2">
    <location>
        <begin position="237"/>
        <end position="256"/>
    </location>
</feature>
<dbReference type="Proteomes" id="UP000386847">
    <property type="component" value="Chromosome"/>
</dbReference>
<feature type="transmembrane region" description="Helical" evidence="2">
    <location>
        <begin position="34"/>
        <end position="52"/>
    </location>
</feature>
<dbReference type="RefSeq" id="WP_153570850.1">
    <property type="nucleotide sequence ID" value="NZ_CP045725.1"/>
</dbReference>
<feature type="transmembrane region" description="Helical" evidence="2">
    <location>
        <begin position="99"/>
        <end position="120"/>
    </location>
</feature>
<feature type="transmembrane region" description="Helical" evidence="2">
    <location>
        <begin position="293"/>
        <end position="311"/>
    </location>
</feature>
<keyword evidence="4" id="KW-1185">Reference proteome</keyword>
<protein>
    <submittedName>
        <fullName evidence="3">Uncharacterized protein</fullName>
    </submittedName>
</protein>
<feature type="transmembrane region" description="Helical" evidence="2">
    <location>
        <begin position="262"/>
        <end position="286"/>
    </location>
</feature>
<reference evidence="3 4" key="1">
    <citation type="submission" date="2019-10" db="EMBL/GenBank/DDBJ databases">
        <title>Genomic analysis of Raineyella sp. CBA3103.</title>
        <authorList>
            <person name="Roh S.W."/>
        </authorList>
    </citation>
    <scope>NUCLEOTIDE SEQUENCE [LARGE SCALE GENOMIC DNA]</scope>
    <source>
        <strain evidence="3 4">CBA3103</strain>
    </source>
</reference>
<evidence type="ECO:0000256" key="2">
    <source>
        <dbReference type="SAM" id="Phobius"/>
    </source>
</evidence>
<feature type="transmembrane region" description="Helical" evidence="2">
    <location>
        <begin position="169"/>
        <end position="189"/>
    </location>
</feature>
<feature type="transmembrane region" description="Helical" evidence="2">
    <location>
        <begin position="331"/>
        <end position="352"/>
    </location>
</feature>
<evidence type="ECO:0000313" key="4">
    <source>
        <dbReference type="Proteomes" id="UP000386847"/>
    </source>
</evidence>